<keyword evidence="2" id="KW-1185">Reference proteome</keyword>
<evidence type="ECO:0000313" key="1">
    <source>
        <dbReference type="EMBL" id="KRY96861.1"/>
    </source>
</evidence>
<evidence type="ECO:0000313" key="2">
    <source>
        <dbReference type="Proteomes" id="UP000055024"/>
    </source>
</evidence>
<organism evidence="1 2">
    <name type="scientific">Trichinella zimbabwensis</name>
    <dbReference type="NCBI Taxonomy" id="268475"/>
    <lineage>
        <taxon>Eukaryota</taxon>
        <taxon>Metazoa</taxon>
        <taxon>Ecdysozoa</taxon>
        <taxon>Nematoda</taxon>
        <taxon>Enoplea</taxon>
        <taxon>Dorylaimia</taxon>
        <taxon>Trichinellida</taxon>
        <taxon>Trichinellidae</taxon>
        <taxon>Trichinella</taxon>
    </lineage>
</organism>
<proteinExistence type="predicted"/>
<comment type="caution">
    <text evidence="1">The sequence shown here is derived from an EMBL/GenBank/DDBJ whole genome shotgun (WGS) entry which is preliminary data.</text>
</comment>
<reference evidence="1 2" key="1">
    <citation type="submission" date="2015-01" db="EMBL/GenBank/DDBJ databases">
        <title>Evolution of Trichinella species and genotypes.</title>
        <authorList>
            <person name="Korhonen P.K."/>
            <person name="Edoardo P."/>
            <person name="Giuseppe L.R."/>
            <person name="Gasser R.B."/>
        </authorList>
    </citation>
    <scope>NUCLEOTIDE SEQUENCE [LARGE SCALE GENOMIC DNA]</scope>
    <source>
        <strain evidence="1">ISS1029</strain>
    </source>
</reference>
<gene>
    <name evidence="1" type="ORF">T11_17207</name>
</gene>
<dbReference type="EMBL" id="JYDP01002474">
    <property type="protein sequence ID" value="KRY96861.1"/>
    <property type="molecule type" value="Genomic_DNA"/>
</dbReference>
<protein>
    <submittedName>
        <fullName evidence="1">Uncharacterized protein</fullName>
    </submittedName>
</protein>
<dbReference type="Proteomes" id="UP000055024">
    <property type="component" value="Unassembled WGS sequence"/>
</dbReference>
<name>A0A0V1GF46_9BILA</name>
<accession>A0A0V1GF46</accession>
<sequence>MVIPNIRLKRRIAWIYTGRYSPTQFATQQS</sequence>
<dbReference type="AlphaFoldDB" id="A0A0V1GF46"/>